<evidence type="ECO:0000313" key="1">
    <source>
        <dbReference type="EMBL" id="RAK24607.1"/>
    </source>
</evidence>
<name>A0A364JRC5_9HYPH</name>
<comment type="caution">
    <text evidence="1">The sequence shown here is derived from an EMBL/GenBank/DDBJ whole genome shotgun (WGS) entry which is preliminary data.</text>
</comment>
<proteinExistence type="predicted"/>
<reference evidence="1 2" key="1">
    <citation type="submission" date="2018-06" db="EMBL/GenBank/DDBJ databases">
        <title>Genomic Encyclopedia of Type Strains, Phase IV (KMG-IV): sequencing the most valuable type-strain genomes for metagenomic binning, comparative biology and taxonomic classification.</title>
        <authorList>
            <person name="Goeker M."/>
        </authorList>
    </citation>
    <scope>NUCLEOTIDE SEQUENCE [LARGE SCALE GENOMIC DNA]</scope>
    <source>
        <strain evidence="1 2">DSM 26720</strain>
    </source>
</reference>
<sequence length="172" mass="19598">MLITRSLTGLPAYGPPAISFPKPNAFREGFVVEFTTNEGERWIGNFSEGWRKRLNSVHPEPDGRSVVVVAGGIGYFVGVEARQLIREFDVEDLWYLDSQRIFLVTNGLWFEAFDVNGVHWQSRRISWDGMRQCELLNASMRGEAYDPFSEDWVPFELNLHTGDVVGGSYFEA</sequence>
<accession>A0A364JRC5</accession>
<dbReference type="EMBL" id="QLMK01000035">
    <property type="protein sequence ID" value="RAK24607.1"/>
    <property type="molecule type" value="Genomic_DNA"/>
</dbReference>
<organism evidence="1 2">
    <name type="scientific">Falsochrobactrum ovis</name>
    <dbReference type="NCBI Taxonomy" id="1293442"/>
    <lineage>
        <taxon>Bacteria</taxon>
        <taxon>Pseudomonadati</taxon>
        <taxon>Pseudomonadota</taxon>
        <taxon>Alphaproteobacteria</taxon>
        <taxon>Hyphomicrobiales</taxon>
        <taxon>Brucellaceae</taxon>
        <taxon>Falsochrobactrum</taxon>
    </lineage>
</organism>
<dbReference type="AlphaFoldDB" id="A0A364JRC5"/>
<dbReference type="Proteomes" id="UP000249453">
    <property type="component" value="Unassembled WGS sequence"/>
</dbReference>
<gene>
    <name evidence="1" type="ORF">C7374_1353</name>
</gene>
<protein>
    <submittedName>
        <fullName evidence="1">Uncharacterized protein</fullName>
    </submittedName>
</protein>
<keyword evidence="2" id="KW-1185">Reference proteome</keyword>
<dbReference type="RefSeq" id="WP_111576539.1">
    <property type="nucleotide sequence ID" value="NZ_JBHEEY010000036.1"/>
</dbReference>
<evidence type="ECO:0000313" key="2">
    <source>
        <dbReference type="Proteomes" id="UP000249453"/>
    </source>
</evidence>
<dbReference type="OrthoDB" id="8449305at2"/>